<dbReference type="InterPro" id="IPR003599">
    <property type="entry name" value="Ig_sub"/>
</dbReference>
<dbReference type="Pfam" id="PF07679">
    <property type="entry name" value="I-set"/>
    <property type="match status" value="1"/>
</dbReference>
<evidence type="ECO:0000313" key="9">
    <source>
        <dbReference type="Proteomes" id="UP001328107"/>
    </source>
</evidence>
<evidence type="ECO:0000256" key="1">
    <source>
        <dbReference type="ARBA" id="ARBA00022737"/>
    </source>
</evidence>
<dbReference type="CDD" id="cd00063">
    <property type="entry name" value="FN3"/>
    <property type="match status" value="2"/>
</dbReference>
<evidence type="ECO:0000313" key="8">
    <source>
        <dbReference type="EMBL" id="GMR61494.1"/>
    </source>
</evidence>
<keyword evidence="4" id="KW-1133">Transmembrane helix</keyword>
<feature type="domain" description="Fibronectin type-III" evidence="7">
    <location>
        <begin position="685"/>
        <end position="780"/>
    </location>
</feature>
<feature type="transmembrane region" description="Helical" evidence="4">
    <location>
        <begin position="807"/>
        <end position="829"/>
    </location>
</feature>
<feature type="region of interest" description="Disordered" evidence="3">
    <location>
        <begin position="883"/>
        <end position="928"/>
    </location>
</feature>
<dbReference type="SMART" id="SM00409">
    <property type="entry name" value="IG"/>
    <property type="match status" value="4"/>
</dbReference>
<keyword evidence="1" id="KW-0677">Repeat</keyword>
<feature type="domain" description="Ig-like" evidence="6">
    <location>
        <begin position="463"/>
        <end position="555"/>
    </location>
</feature>
<dbReference type="SUPFAM" id="SSF48726">
    <property type="entry name" value="Immunoglobulin"/>
    <property type="match status" value="4"/>
</dbReference>
<proteinExistence type="predicted"/>
<feature type="domain" description="Ig-like" evidence="6">
    <location>
        <begin position="135"/>
        <end position="240"/>
    </location>
</feature>
<name>A0AAN5DGU4_9BILA</name>
<keyword evidence="4" id="KW-0472">Membrane</keyword>
<dbReference type="EMBL" id="BTRK01000006">
    <property type="protein sequence ID" value="GMR61494.1"/>
    <property type="molecule type" value="Genomic_DNA"/>
</dbReference>
<organism evidence="8 9">
    <name type="scientific">Pristionchus mayeri</name>
    <dbReference type="NCBI Taxonomy" id="1317129"/>
    <lineage>
        <taxon>Eukaryota</taxon>
        <taxon>Metazoa</taxon>
        <taxon>Ecdysozoa</taxon>
        <taxon>Nematoda</taxon>
        <taxon>Chromadorea</taxon>
        <taxon>Rhabditida</taxon>
        <taxon>Rhabditina</taxon>
        <taxon>Diplogasteromorpha</taxon>
        <taxon>Diplogasteroidea</taxon>
        <taxon>Neodiplogasteridae</taxon>
        <taxon>Pristionchus</taxon>
    </lineage>
</organism>
<sequence length="1105" mass="122983">VWHAQTVSTMSAFSLAVLTTLLAIARANRLSHTYDLPSLHVSANQDFLIRGVPTVLTCRVLDGWRFRKLSDVFWLRDGQPLETGEHTEYIPGQDNTRLTISSLKHFVEGEFQCQGWIMEVVLSNAQTVDANLISPPLKLRKARITKFEKTKEVTIYARPGSVARLPCPGMPDVVPGPPEIFFERENLNETLGSSAGNSRFLSSTSGMQIAMVQPSDAGRYFCIVRNDFTRQERKSTTAVELKVVTNNDPENAIMPPERMEVSWPEGRMSTPERPIQLEVVHNNHILIECVVRNAKISWSRPNRTLKIGSAKDSRVRQIFGNLQIKDLQTSDAGIYVCKGQSLFNEKDEVFVYYELIVHQPSDVVLHLTQATADRSWEISCYAQNLRYEIPMVFVNSTPLIDAVERMGIPTVTNFYTNPINVTMMSRNNFSGTVQCISRPAMEEAEIYGIGLERGRSKNYYVLPDDERNTGAIVRGPVNMTVVEGETVEMVCKIKRVLLRMWKKDNENINIKHSRMKLLPSNSLRIVNTSVEDEGWYACVVEDENREKFSETAYLSVVSIASAKPTSLDALTPTDELKPKKKIPPAKITRVTGFVIGNDVRLQWTLEDSEAVPKIATFVVQSRMEGEGKWSDASHSLGHTRSTLLTNLKPQKKFKFRVTAVNEDKTASAGTETDWMETMLPQRESRPAPPLITNVDPLSSQSIRLVWRHEATHNLSQAAEFTISYGRDDRVEGTQKVEGAARSWTVTGLSENATYAISIVAENPAGESDRSNVVTVKTMHPDEERRGLLSLLQKGLMDMLPGTEEQRVHVILLLCLVPLIFLMLCCACCCRYRSNKRNKNGGANKFLDTSYHIYNQQKVHRSKLAEPYDPKEFFDHDGMDEHLPLRGNGNNNEDRVSLNSRSSRRFRMPGGRPFPNLYGRGEEESDEEHGDVDHLAPLENHYGLRGGTILTRIPEILSSARCYSADTGMSREMLVPHPPPLLSNGGLPLYHPSSSPLPPIPPLLSNTCSPLKTSPLVSYKTAGDAAVIAYSPASLAESGGSGSAQTRTTNADSPTHPLTDGSENGGGNRCDSSRNSQISSVDGRFQNLASFKSGSAAPPLMSTFAR</sequence>
<dbReference type="Pfam" id="PF00041">
    <property type="entry name" value="fn3"/>
    <property type="match status" value="1"/>
</dbReference>
<dbReference type="Gene3D" id="2.60.40.10">
    <property type="entry name" value="Immunoglobulins"/>
    <property type="match status" value="6"/>
</dbReference>
<dbReference type="SMART" id="SM00408">
    <property type="entry name" value="IGc2"/>
    <property type="match status" value="3"/>
</dbReference>
<feature type="domain" description="Ig-like" evidence="6">
    <location>
        <begin position="249"/>
        <end position="337"/>
    </location>
</feature>
<feature type="signal peptide" evidence="5">
    <location>
        <begin position="1"/>
        <end position="27"/>
    </location>
</feature>
<dbReference type="SMART" id="SM00060">
    <property type="entry name" value="FN3"/>
    <property type="match status" value="2"/>
</dbReference>
<evidence type="ECO:0000256" key="2">
    <source>
        <dbReference type="ARBA" id="ARBA00023157"/>
    </source>
</evidence>
<accession>A0AAN5DGU4</accession>
<feature type="domain" description="Ig-like" evidence="6">
    <location>
        <begin position="37"/>
        <end position="114"/>
    </location>
</feature>
<dbReference type="InterPro" id="IPR036116">
    <property type="entry name" value="FN3_sf"/>
</dbReference>
<dbReference type="PANTHER" id="PTHR44170">
    <property type="entry name" value="PROTEIN SIDEKICK"/>
    <property type="match status" value="1"/>
</dbReference>
<gene>
    <name evidence="8" type="ORF">PMAYCL1PPCAC_31689</name>
</gene>
<dbReference type="GO" id="GO:0098609">
    <property type="term" value="P:cell-cell adhesion"/>
    <property type="evidence" value="ECO:0007669"/>
    <property type="project" value="TreeGrafter"/>
</dbReference>
<dbReference type="InterPro" id="IPR013098">
    <property type="entry name" value="Ig_I-set"/>
</dbReference>
<dbReference type="InterPro" id="IPR036179">
    <property type="entry name" value="Ig-like_dom_sf"/>
</dbReference>
<dbReference type="InterPro" id="IPR013783">
    <property type="entry name" value="Ig-like_fold"/>
</dbReference>
<dbReference type="PANTHER" id="PTHR44170:SF55">
    <property type="entry name" value="OBSCURIN ISOFORM X2"/>
    <property type="match status" value="1"/>
</dbReference>
<dbReference type="InterPro" id="IPR003598">
    <property type="entry name" value="Ig_sub2"/>
</dbReference>
<keyword evidence="9" id="KW-1185">Reference proteome</keyword>
<dbReference type="Proteomes" id="UP001328107">
    <property type="component" value="Unassembled WGS sequence"/>
</dbReference>
<feature type="region of interest" description="Disordered" evidence="3">
    <location>
        <begin position="1035"/>
        <end position="1077"/>
    </location>
</feature>
<feature type="domain" description="Fibronectin type-III" evidence="7">
    <location>
        <begin position="583"/>
        <end position="680"/>
    </location>
</feature>
<feature type="non-terminal residue" evidence="8">
    <location>
        <position position="1"/>
    </location>
</feature>
<dbReference type="PROSITE" id="PS50835">
    <property type="entry name" value="IG_LIKE"/>
    <property type="match status" value="4"/>
</dbReference>
<dbReference type="InterPro" id="IPR003961">
    <property type="entry name" value="FN3_dom"/>
</dbReference>
<keyword evidence="5" id="KW-0732">Signal</keyword>
<dbReference type="CDD" id="cd00096">
    <property type="entry name" value="Ig"/>
    <property type="match status" value="3"/>
</dbReference>
<dbReference type="PROSITE" id="PS50853">
    <property type="entry name" value="FN3"/>
    <property type="match status" value="2"/>
</dbReference>
<dbReference type="AlphaFoldDB" id="A0AAN5DGU4"/>
<dbReference type="SUPFAM" id="SSF49265">
    <property type="entry name" value="Fibronectin type III"/>
    <property type="match status" value="1"/>
</dbReference>
<protein>
    <recommendedName>
        <fullName evidence="10">Immunoglobulin</fullName>
    </recommendedName>
</protein>
<keyword evidence="2" id="KW-1015">Disulfide bond</keyword>
<evidence type="ECO:0000259" key="6">
    <source>
        <dbReference type="PROSITE" id="PS50835"/>
    </source>
</evidence>
<dbReference type="FunFam" id="2.60.40.10:FF:004740">
    <property type="match status" value="1"/>
</dbReference>
<comment type="caution">
    <text evidence="8">The sequence shown here is derived from an EMBL/GenBank/DDBJ whole genome shotgun (WGS) entry which is preliminary data.</text>
</comment>
<evidence type="ECO:0000256" key="4">
    <source>
        <dbReference type="SAM" id="Phobius"/>
    </source>
</evidence>
<evidence type="ECO:0000256" key="3">
    <source>
        <dbReference type="SAM" id="MobiDB-lite"/>
    </source>
</evidence>
<reference evidence="9" key="1">
    <citation type="submission" date="2022-10" db="EMBL/GenBank/DDBJ databases">
        <title>Genome assembly of Pristionchus species.</title>
        <authorList>
            <person name="Yoshida K."/>
            <person name="Sommer R.J."/>
        </authorList>
    </citation>
    <scope>NUCLEOTIDE SEQUENCE [LARGE SCALE GENOMIC DNA]</scope>
    <source>
        <strain evidence="9">RS5460</strain>
    </source>
</reference>
<feature type="chain" id="PRO_5042846352" description="Immunoglobulin" evidence="5">
    <location>
        <begin position="28"/>
        <end position="1105"/>
    </location>
</feature>
<dbReference type="InterPro" id="IPR007110">
    <property type="entry name" value="Ig-like_dom"/>
</dbReference>
<keyword evidence="4" id="KW-0812">Transmembrane</keyword>
<evidence type="ECO:0000259" key="7">
    <source>
        <dbReference type="PROSITE" id="PS50853"/>
    </source>
</evidence>
<evidence type="ECO:0000256" key="5">
    <source>
        <dbReference type="SAM" id="SignalP"/>
    </source>
</evidence>
<evidence type="ECO:0008006" key="10">
    <source>
        <dbReference type="Google" id="ProtNLM"/>
    </source>
</evidence>